<dbReference type="SUPFAM" id="SSF81338">
    <property type="entry name" value="Aquaporin-like"/>
    <property type="match status" value="1"/>
</dbReference>
<dbReference type="InterPro" id="IPR000425">
    <property type="entry name" value="MIP"/>
</dbReference>
<sequence length="313" mass="32951">MVSRSAFATHFDTFAVDCYAAFLEFIGTTLFLMMAYGGIQAGAAAAEATGNTGGPSVDLLLYVALSMGFSLLFSAWIFYRITGSLFNPNVSLALLLCGILRPVRFVLYSIAQLLGGVAAAGIVRGLTSAPLASNTVLSSRTSSAQGVFIEMFITASLVLSILMLAVEKHRATPLAPIGIGLTLFTCHLFAVFYTGAAMNTARAFGPAVISGFQDSHWVYWVGPALGSLLASSIYGVLKHFDYSVVNPGQDTTNSYKPPVDPIAQSNPAVHDSSVPYTSPSSVLGTKRSCQAAPRESDDTGSIATDEKDATNMV</sequence>
<evidence type="ECO:0000256" key="3">
    <source>
        <dbReference type="ARBA" id="ARBA00022692"/>
    </source>
</evidence>
<feature type="region of interest" description="Disordered" evidence="7">
    <location>
        <begin position="253"/>
        <end position="313"/>
    </location>
</feature>
<evidence type="ECO:0000256" key="7">
    <source>
        <dbReference type="SAM" id="MobiDB-lite"/>
    </source>
</evidence>
<dbReference type="EMBL" id="JASNQZ010000006">
    <property type="protein sequence ID" value="KAL0956464.1"/>
    <property type="molecule type" value="Genomic_DNA"/>
</dbReference>
<keyword evidence="4 8" id="KW-1133">Transmembrane helix</keyword>
<feature type="transmembrane region" description="Helical" evidence="8">
    <location>
        <begin position="147"/>
        <end position="166"/>
    </location>
</feature>
<dbReference type="Gene3D" id="1.20.1080.10">
    <property type="entry name" value="Glycerol uptake facilitator protein"/>
    <property type="match status" value="1"/>
</dbReference>
<evidence type="ECO:0008006" key="11">
    <source>
        <dbReference type="Google" id="ProtNLM"/>
    </source>
</evidence>
<evidence type="ECO:0000256" key="5">
    <source>
        <dbReference type="ARBA" id="ARBA00023136"/>
    </source>
</evidence>
<comment type="subcellular location">
    <subcellularLocation>
        <location evidence="1">Membrane</location>
        <topology evidence="1">Multi-pass membrane protein</topology>
    </subcellularLocation>
</comment>
<reference evidence="10" key="1">
    <citation type="submission" date="2024-06" db="EMBL/GenBank/DDBJ databases">
        <title>Multi-omics analyses provide insights into the biosynthesis of the anticancer antibiotic pleurotin in Hohenbuehelia grisea.</title>
        <authorList>
            <person name="Weaver J.A."/>
            <person name="Alberti F."/>
        </authorList>
    </citation>
    <scope>NUCLEOTIDE SEQUENCE [LARGE SCALE GENOMIC DNA]</scope>
    <source>
        <strain evidence="10">T-177</strain>
    </source>
</reference>
<keyword evidence="5 8" id="KW-0472">Membrane</keyword>
<gene>
    <name evidence="9" type="ORF">HGRIS_002610</name>
</gene>
<comment type="caution">
    <text evidence="9">The sequence shown here is derived from an EMBL/GenBank/DDBJ whole genome shotgun (WGS) entry which is preliminary data.</text>
</comment>
<feature type="transmembrane region" description="Helical" evidence="8">
    <location>
        <begin position="217"/>
        <end position="237"/>
    </location>
</feature>
<keyword evidence="3 6" id="KW-0812">Transmembrane</keyword>
<dbReference type="PRINTS" id="PR00783">
    <property type="entry name" value="MINTRINSICP"/>
</dbReference>
<dbReference type="Pfam" id="PF00230">
    <property type="entry name" value="MIP"/>
    <property type="match status" value="1"/>
</dbReference>
<comment type="similarity">
    <text evidence="2 6">Belongs to the MIP/aquaporin (TC 1.A.8) family.</text>
</comment>
<feature type="transmembrane region" description="Helical" evidence="8">
    <location>
        <begin position="178"/>
        <end position="197"/>
    </location>
</feature>
<protein>
    <recommendedName>
        <fullName evidence="11">Aquaporin-like protein</fullName>
    </recommendedName>
</protein>
<evidence type="ECO:0000313" key="9">
    <source>
        <dbReference type="EMBL" id="KAL0956464.1"/>
    </source>
</evidence>
<proteinExistence type="inferred from homology"/>
<feature type="compositionally biased region" description="Polar residues" evidence="7">
    <location>
        <begin position="274"/>
        <end position="283"/>
    </location>
</feature>
<keyword evidence="6" id="KW-0813">Transport</keyword>
<feature type="compositionally biased region" description="Basic and acidic residues" evidence="7">
    <location>
        <begin position="304"/>
        <end position="313"/>
    </location>
</feature>
<feature type="transmembrane region" description="Helical" evidence="8">
    <location>
        <begin position="21"/>
        <end position="39"/>
    </location>
</feature>
<evidence type="ECO:0000256" key="8">
    <source>
        <dbReference type="SAM" id="Phobius"/>
    </source>
</evidence>
<dbReference type="InterPro" id="IPR023271">
    <property type="entry name" value="Aquaporin-like"/>
</dbReference>
<evidence type="ECO:0000256" key="4">
    <source>
        <dbReference type="ARBA" id="ARBA00022989"/>
    </source>
</evidence>
<evidence type="ECO:0000256" key="6">
    <source>
        <dbReference type="RuleBase" id="RU000477"/>
    </source>
</evidence>
<evidence type="ECO:0000256" key="2">
    <source>
        <dbReference type="ARBA" id="ARBA00006175"/>
    </source>
</evidence>
<dbReference type="PANTHER" id="PTHR19139">
    <property type="entry name" value="AQUAPORIN TRANSPORTER"/>
    <property type="match status" value="1"/>
</dbReference>
<dbReference type="InterPro" id="IPR034294">
    <property type="entry name" value="Aquaporin_transptr"/>
</dbReference>
<name>A0ABR3JKY1_9AGAR</name>
<organism evidence="9 10">
    <name type="scientific">Hohenbuehelia grisea</name>
    <dbReference type="NCBI Taxonomy" id="104357"/>
    <lineage>
        <taxon>Eukaryota</taxon>
        <taxon>Fungi</taxon>
        <taxon>Dikarya</taxon>
        <taxon>Basidiomycota</taxon>
        <taxon>Agaricomycotina</taxon>
        <taxon>Agaricomycetes</taxon>
        <taxon>Agaricomycetidae</taxon>
        <taxon>Agaricales</taxon>
        <taxon>Pleurotineae</taxon>
        <taxon>Pleurotaceae</taxon>
        <taxon>Hohenbuehelia</taxon>
    </lineage>
</organism>
<accession>A0ABR3JKY1</accession>
<dbReference type="PANTHER" id="PTHR19139:SF199">
    <property type="entry name" value="MIP17260P"/>
    <property type="match status" value="1"/>
</dbReference>
<keyword evidence="10" id="KW-1185">Reference proteome</keyword>
<feature type="transmembrane region" description="Helical" evidence="8">
    <location>
        <begin position="59"/>
        <end position="79"/>
    </location>
</feature>
<feature type="transmembrane region" description="Helical" evidence="8">
    <location>
        <begin position="105"/>
        <end position="127"/>
    </location>
</feature>
<dbReference type="Proteomes" id="UP001556367">
    <property type="component" value="Unassembled WGS sequence"/>
</dbReference>
<evidence type="ECO:0000256" key="1">
    <source>
        <dbReference type="ARBA" id="ARBA00004141"/>
    </source>
</evidence>
<evidence type="ECO:0000313" key="10">
    <source>
        <dbReference type="Proteomes" id="UP001556367"/>
    </source>
</evidence>